<keyword evidence="3" id="KW-0206">Cytoskeleton</keyword>
<organism evidence="8 9">
    <name type="scientific">Aquatica leii</name>
    <dbReference type="NCBI Taxonomy" id="1421715"/>
    <lineage>
        <taxon>Eukaryota</taxon>
        <taxon>Metazoa</taxon>
        <taxon>Ecdysozoa</taxon>
        <taxon>Arthropoda</taxon>
        <taxon>Hexapoda</taxon>
        <taxon>Insecta</taxon>
        <taxon>Pterygota</taxon>
        <taxon>Neoptera</taxon>
        <taxon>Endopterygota</taxon>
        <taxon>Coleoptera</taxon>
        <taxon>Polyphaga</taxon>
        <taxon>Elateriformia</taxon>
        <taxon>Elateroidea</taxon>
        <taxon>Lampyridae</taxon>
        <taxon>Luciolinae</taxon>
        <taxon>Aquatica</taxon>
    </lineage>
</organism>
<dbReference type="InterPro" id="IPR056292">
    <property type="entry name" value="DRC7_C"/>
</dbReference>
<gene>
    <name evidence="8" type="ORF">RN001_000787</name>
</gene>
<dbReference type="Pfam" id="PF24671">
    <property type="entry name" value="DRC7_C"/>
    <property type="match status" value="1"/>
</dbReference>
<evidence type="ECO:0000313" key="8">
    <source>
        <dbReference type="EMBL" id="KAK4884516.1"/>
    </source>
</evidence>
<keyword evidence="4" id="KW-0175">Coiled coil</keyword>
<dbReference type="GO" id="GO:0031514">
    <property type="term" value="C:motile cilium"/>
    <property type="evidence" value="ECO:0007669"/>
    <property type="project" value="TreeGrafter"/>
</dbReference>
<name>A0AAN7PKJ6_9COLE</name>
<accession>A0AAN7PKJ6</accession>
<dbReference type="PANTHER" id="PTHR35249:SF2">
    <property type="entry name" value="DYNEIN REGULATORY COMPLEX SUBUNIT 7"/>
    <property type="match status" value="1"/>
</dbReference>
<feature type="coiled-coil region" evidence="4">
    <location>
        <begin position="2"/>
        <end position="29"/>
    </location>
</feature>
<feature type="region of interest" description="Disordered" evidence="5">
    <location>
        <begin position="461"/>
        <end position="481"/>
    </location>
</feature>
<dbReference type="PANTHER" id="PTHR35249">
    <property type="entry name" value="DYNEIN REGULATORY COMPLEX SUBUNIT 7"/>
    <property type="match status" value="1"/>
</dbReference>
<feature type="domain" description="Dynein regulatory complex subunit 7 C-terminal" evidence="7">
    <location>
        <begin position="503"/>
        <end position="608"/>
    </location>
</feature>
<evidence type="ECO:0000259" key="6">
    <source>
        <dbReference type="Pfam" id="PF24667"/>
    </source>
</evidence>
<dbReference type="Proteomes" id="UP001353858">
    <property type="component" value="Unassembled WGS sequence"/>
</dbReference>
<proteinExistence type="predicted"/>
<dbReference type="GO" id="GO:0030317">
    <property type="term" value="P:flagellated sperm motility"/>
    <property type="evidence" value="ECO:0007669"/>
    <property type="project" value="TreeGrafter"/>
</dbReference>
<dbReference type="AlphaFoldDB" id="A0AAN7PKJ6"/>
<feature type="domain" description="Dynein regulatory complex subunit 7 MORN" evidence="6">
    <location>
        <begin position="169"/>
        <end position="453"/>
    </location>
</feature>
<evidence type="ECO:0000256" key="2">
    <source>
        <dbReference type="ARBA" id="ARBA00022490"/>
    </source>
</evidence>
<dbReference type="InterPro" id="IPR033551">
    <property type="entry name" value="DRC7/lobo"/>
</dbReference>
<evidence type="ECO:0000256" key="4">
    <source>
        <dbReference type="SAM" id="Coils"/>
    </source>
</evidence>
<evidence type="ECO:0008006" key="10">
    <source>
        <dbReference type="Google" id="ProtNLM"/>
    </source>
</evidence>
<evidence type="ECO:0000256" key="5">
    <source>
        <dbReference type="SAM" id="MobiDB-lite"/>
    </source>
</evidence>
<keyword evidence="9" id="KW-1185">Reference proteome</keyword>
<dbReference type="InterPro" id="IPR056291">
    <property type="entry name" value="MORN_DRC7"/>
</dbReference>
<protein>
    <recommendedName>
        <fullName evidence="10">Dynein regulatory complex subunit 7</fullName>
    </recommendedName>
</protein>
<reference evidence="9" key="1">
    <citation type="submission" date="2023-01" db="EMBL/GenBank/DDBJ databases">
        <title>Key to firefly adult light organ development and bioluminescence: homeobox transcription factors regulate luciferase expression and transportation to peroxisome.</title>
        <authorList>
            <person name="Fu X."/>
        </authorList>
    </citation>
    <scope>NUCLEOTIDE SEQUENCE [LARGE SCALE GENOMIC DNA]</scope>
</reference>
<dbReference type="EMBL" id="JARPUR010000001">
    <property type="protein sequence ID" value="KAK4884516.1"/>
    <property type="molecule type" value="Genomic_DNA"/>
</dbReference>
<keyword evidence="2" id="KW-0963">Cytoplasm</keyword>
<dbReference type="GO" id="GO:0005856">
    <property type="term" value="C:cytoskeleton"/>
    <property type="evidence" value="ECO:0007669"/>
    <property type="project" value="UniProtKB-SubCell"/>
</dbReference>
<evidence type="ECO:0000256" key="1">
    <source>
        <dbReference type="ARBA" id="ARBA00004245"/>
    </source>
</evidence>
<comment type="subcellular location">
    <subcellularLocation>
        <location evidence="1">Cytoplasm</location>
        <location evidence="1">Cytoskeleton</location>
    </subcellularLocation>
</comment>
<evidence type="ECO:0000259" key="7">
    <source>
        <dbReference type="Pfam" id="PF24671"/>
    </source>
</evidence>
<sequence>MEQREIDKIKAEEDRIAEEERKRIEELEKPPFDVLYGQRLHAWVLLLPGRKDVESITFVEPTTGTAYNADCPFYFGIESIWNNINYWVNLQDCSNGLVELDYDLTKLENWEHFIIGEPFSLRESEFSQEKDEDEIKYLQIIDEKHLDMPSPWSSKICISHENLKQRFLNGVKKTWYKRTLVEEFTPFIQEDGLVTRVCRYYDLDCSPSDLYYIEEFYENRADNLVKVNSDCLTGDTEELFVSGREDCLKQHFYKSGDDVSVEKERVLDFYHHARHDGLSKISLDALYITELYENTEDGIYYRHIDFAPRGHPPPGVLEGVRRIVVKIIEKFHRNENKPASEDIATREFALIEGEIRIKYHYEQGKVTASTRDFIKPPLAEMGEGLRFRPELTIGYQSEMNAKTPRQLQLFYLFEQQLEEEGKTLKHIRDIEDQILEILKQRCIEKAFPKLDVSLFDREHNEEHRKGMKEREQQEKEHREREVEDEVDYLTPYLARLGKLKGRLFRTQAAVAREWCLNEFKQMLLDRANDIQQQFDTLSCRLQEKQQWHIMVQDTLSFEEETQYFEDINEMQFLLRSLDIRLARHRDLSPFRYELLENYLNSHPKLAILNK</sequence>
<evidence type="ECO:0000256" key="3">
    <source>
        <dbReference type="ARBA" id="ARBA00023212"/>
    </source>
</evidence>
<dbReference type="Pfam" id="PF24667">
    <property type="entry name" value="MORN_DRC7"/>
    <property type="match status" value="1"/>
</dbReference>
<evidence type="ECO:0000313" key="9">
    <source>
        <dbReference type="Proteomes" id="UP001353858"/>
    </source>
</evidence>
<comment type="caution">
    <text evidence="8">The sequence shown here is derived from an EMBL/GenBank/DDBJ whole genome shotgun (WGS) entry which is preliminary data.</text>
</comment>